<name>A0A7R9KG88_9ACAR</name>
<evidence type="ECO:0000256" key="5">
    <source>
        <dbReference type="ARBA" id="ARBA00023125"/>
    </source>
</evidence>
<keyword evidence="3" id="KW-0862">Zinc</keyword>
<evidence type="ECO:0000256" key="4">
    <source>
        <dbReference type="ARBA" id="ARBA00023015"/>
    </source>
</evidence>
<evidence type="ECO:0000256" key="6">
    <source>
        <dbReference type="ARBA" id="ARBA00023163"/>
    </source>
</evidence>
<dbReference type="InterPro" id="IPR050234">
    <property type="entry name" value="Nuclear_hormone_rcpt_NR1"/>
</dbReference>
<dbReference type="InterPro" id="IPR035500">
    <property type="entry name" value="NHR-like_dom_sf"/>
</dbReference>
<keyword evidence="8" id="KW-0539">Nucleus</keyword>
<keyword evidence="6" id="KW-0804">Transcription</keyword>
<protein>
    <recommendedName>
        <fullName evidence="10">Nuclear receptor domain-containing protein</fullName>
    </recommendedName>
</protein>
<dbReference type="OrthoDB" id="6247587at2759"/>
<organism evidence="11">
    <name type="scientific">Medioppia subpectinata</name>
    <dbReference type="NCBI Taxonomy" id="1979941"/>
    <lineage>
        <taxon>Eukaryota</taxon>
        <taxon>Metazoa</taxon>
        <taxon>Ecdysozoa</taxon>
        <taxon>Arthropoda</taxon>
        <taxon>Chelicerata</taxon>
        <taxon>Arachnida</taxon>
        <taxon>Acari</taxon>
        <taxon>Acariformes</taxon>
        <taxon>Sarcoptiformes</taxon>
        <taxon>Oribatida</taxon>
        <taxon>Brachypylina</taxon>
        <taxon>Oppioidea</taxon>
        <taxon>Oppiidae</taxon>
        <taxon>Medioppia</taxon>
    </lineage>
</organism>
<keyword evidence="1" id="KW-0479">Metal-binding</keyword>
<evidence type="ECO:0000313" key="11">
    <source>
        <dbReference type="EMBL" id="CAD7621347.1"/>
    </source>
</evidence>
<keyword evidence="2" id="KW-0863">Zinc-finger</keyword>
<keyword evidence="12" id="KW-1185">Reference proteome</keyword>
<dbReference type="GO" id="GO:0000978">
    <property type="term" value="F:RNA polymerase II cis-regulatory region sequence-specific DNA binding"/>
    <property type="evidence" value="ECO:0007669"/>
    <property type="project" value="TreeGrafter"/>
</dbReference>
<feature type="region of interest" description="Disordered" evidence="9">
    <location>
        <begin position="76"/>
        <end position="103"/>
    </location>
</feature>
<dbReference type="InterPro" id="IPR001628">
    <property type="entry name" value="Znf_hrmn_rcpt"/>
</dbReference>
<dbReference type="SMART" id="SM00399">
    <property type="entry name" value="ZnF_C4"/>
    <property type="match status" value="1"/>
</dbReference>
<dbReference type="PANTHER" id="PTHR24082:SF283">
    <property type="entry name" value="NUCLEAR HORMONE RECEPTOR HR96"/>
    <property type="match status" value="1"/>
</dbReference>
<dbReference type="SUPFAM" id="SSF57716">
    <property type="entry name" value="Glucocorticoid receptor-like (DNA-binding domain)"/>
    <property type="match status" value="1"/>
</dbReference>
<evidence type="ECO:0000259" key="10">
    <source>
        <dbReference type="PROSITE" id="PS51030"/>
    </source>
</evidence>
<dbReference type="AlphaFoldDB" id="A0A7R9KG88"/>
<keyword evidence="5" id="KW-0238">DNA-binding</keyword>
<evidence type="ECO:0000256" key="8">
    <source>
        <dbReference type="ARBA" id="ARBA00023242"/>
    </source>
</evidence>
<reference evidence="11" key="1">
    <citation type="submission" date="2020-11" db="EMBL/GenBank/DDBJ databases">
        <authorList>
            <person name="Tran Van P."/>
        </authorList>
    </citation>
    <scope>NUCLEOTIDE SEQUENCE</scope>
</reference>
<dbReference type="SUPFAM" id="SSF48508">
    <property type="entry name" value="Nuclear receptor ligand-binding domain"/>
    <property type="match status" value="1"/>
</dbReference>
<evidence type="ECO:0000256" key="3">
    <source>
        <dbReference type="ARBA" id="ARBA00022833"/>
    </source>
</evidence>
<evidence type="ECO:0000256" key="2">
    <source>
        <dbReference type="ARBA" id="ARBA00022771"/>
    </source>
</evidence>
<dbReference type="InterPro" id="IPR013088">
    <property type="entry name" value="Znf_NHR/GATA"/>
</dbReference>
<dbReference type="Pfam" id="PF00105">
    <property type="entry name" value="zf-C4"/>
    <property type="match status" value="1"/>
</dbReference>
<dbReference type="PRINTS" id="PR00047">
    <property type="entry name" value="STROIDFINGER"/>
</dbReference>
<gene>
    <name evidence="11" type="ORF">OSB1V03_LOCUS1819</name>
</gene>
<evidence type="ECO:0000256" key="9">
    <source>
        <dbReference type="SAM" id="MobiDB-lite"/>
    </source>
</evidence>
<accession>A0A7R9KG88</accession>
<dbReference type="GO" id="GO:0008270">
    <property type="term" value="F:zinc ion binding"/>
    <property type="evidence" value="ECO:0007669"/>
    <property type="project" value="UniProtKB-KW"/>
</dbReference>
<feature type="compositionally biased region" description="Basic and acidic residues" evidence="9">
    <location>
        <begin position="76"/>
        <end position="92"/>
    </location>
</feature>
<keyword evidence="4" id="KW-0805">Transcription regulation</keyword>
<dbReference type="GO" id="GO:0045944">
    <property type="term" value="P:positive regulation of transcription by RNA polymerase II"/>
    <property type="evidence" value="ECO:0007669"/>
    <property type="project" value="TreeGrafter"/>
</dbReference>
<feature type="domain" description="Nuclear receptor" evidence="10">
    <location>
        <begin position="1"/>
        <end position="64"/>
    </location>
</feature>
<sequence>MQNFEAMTCESCKIFFRRHGLKNQQLICASNGKCDINVMTRSLCRKCRLEKCFAVGMKKELIRSVDQNNYRKALIKENKSKHKPRDESHNCDDFSPNNSQNNSIISDTTIDENFTTDSLNGFNNICAEDRHMLMKYVIKDQLLIRCLKYYNKNIKSFIIPIDHDHSIQYSLDLYKLLDFKTMMEIYYEKLEQQLYIYLLQRYLLLKYRSESDSQTKYISFKSIKIRVRITNNRHCTK</sequence>
<evidence type="ECO:0000256" key="7">
    <source>
        <dbReference type="ARBA" id="ARBA00023170"/>
    </source>
</evidence>
<dbReference type="EMBL" id="OC855151">
    <property type="protein sequence ID" value="CAD7621347.1"/>
    <property type="molecule type" value="Genomic_DNA"/>
</dbReference>
<proteinExistence type="predicted"/>
<evidence type="ECO:0000256" key="1">
    <source>
        <dbReference type="ARBA" id="ARBA00022723"/>
    </source>
</evidence>
<dbReference type="Gene3D" id="3.30.50.10">
    <property type="entry name" value="Erythroid Transcription Factor GATA-1, subunit A"/>
    <property type="match status" value="1"/>
</dbReference>
<dbReference type="Proteomes" id="UP000759131">
    <property type="component" value="Unassembled WGS sequence"/>
</dbReference>
<dbReference type="GO" id="GO:0004879">
    <property type="term" value="F:nuclear receptor activity"/>
    <property type="evidence" value="ECO:0007669"/>
    <property type="project" value="TreeGrafter"/>
</dbReference>
<dbReference type="PROSITE" id="PS51030">
    <property type="entry name" value="NUCLEAR_REC_DBD_2"/>
    <property type="match status" value="1"/>
</dbReference>
<dbReference type="GO" id="GO:0000122">
    <property type="term" value="P:negative regulation of transcription by RNA polymerase II"/>
    <property type="evidence" value="ECO:0007669"/>
    <property type="project" value="TreeGrafter"/>
</dbReference>
<dbReference type="PANTHER" id="PTHR24082">
    <property type="entry name" value="NUCLEAR HORMONE RECEPTOR"/>
    <property type="match status" value="1"/>
</dbReference>
<dbReference type="GO" id="GO:0030154">
    <property type="term" value="P:cell differentiation"/>
    <property type="evidence" value="ECO:0007669"/>
    <property type="project" value="TreeGrafter"/>
</dbReference>
<dbReference type="EMBL" id="CAJPIZ010000576">
    <property type="protein sequence ID" value="CAG2101777.1"/>
    <property type="molecule type" value="Genomic_DNA"/>
</dbReference>
<keyword evidence="7" id="KW-0675">Receptor</keyword>
<evidence type="ECO:0000313" key="12">
    <source>
        <dbReference type="Proteomes" id="UP000759131"/>
    </source>
</evidence>